<feature type="transmembrane region" description="Helical" evidence="1">
    <location>
        <begin position="71"/>
        <end position="93"/>
    </location>
</feature>
<keyword evidence="1" id="KW-0812">Transmembrane</keyword>
<dbReference type="EMBL" id="RHQL01000023">
    <property type="protein sequence ID" value="RRV04324.1"/>
    <property type="molecule type" value="Genomic_DNA"/>
</dbReference>
<dbReference type="Pfam" id="PF07916">
    <property type="entry name" value="TraG_N"/>
    <property type="match status" value="1"/>
</dbReference>
<evidence type="ECO:0000313" key="3">
    <source>
        <dbReference type="EMBL" id="RRV04324.1"/>
    </source>
</evidence>
<dbReference type="AlphaFoldDB" id="A0A3R8U124"/>
<feature type="transmembrane region" description="Helical" evidence="1">
    <location>
        <begin position="12"/>
        <end position="43"/>
    </location>
</feature>
<dbReference type="InterPro" id="IPR012931">
    <property type="entry name" value="TraG_N_Proteobacteria"/>
</dbReference>
<evidence type="ECO:0000256" key="1">
    <source>
        <dbReference type="SAM" id="Phobius"/>
    </source>
</evidence>
<feature type="transmembrane region" description="Helical" evidence="1">
    <location>
        <begin position="450"/>
        <end position="476"/>
    </location>
</feature>
<feature type="domain" description="TraG N-terminal Proteobacteria" evidence="2">
    <location>
        <begin position="8"/>
        <end position="488"/>
    </location>
</feature>
<dbReference type="RefSeq" id="WP_125940435.1">
    <property type="nucleotide sequence ID" value="NZ_RHQL01000023.1"/>
</dbReference>
<proteinExistence type="predicted"/>
<evidence type="ECO:0000313" key="4">
    <source>
        <dbReference type="Proteomes" id="UP000276506"/>
    </source>
</evidence>
<sequence>MTLYTTDYLEYFLTLVSWIVSNGIWGTLADTGLFAVPFFVIVVQEWLRARAEGADEGNKGMLSAYRIETRIWVAVVVLIFAVLPLITVDFSTIEFNTERSKQCQAFVPTGEATKNPEDTAYGASFSTLNGQSAKVPVWWFMMHAVSRAVTSSSIAAIPCGFDLRQMRMEVDTTRVKDPLLAQEVADFTRDCYAPSRAKMFQDRPELSEEQLYDVSWPGSKTFLESGDYYGTFNSTKPRADWPYSESRDEGLARVGSGGGYPTCREWWADENIGLRSRLLGQVEPTLLERFSNWLADRSQEEISDSLIRAVVAPAQQSMTLGQVYADYGGQVGHTLPNATARVASDIGAAAGALAYFPAMDKVRQALPMVLSFIKLGMVVCIPFVLVMGTYSLKTLTTVSMIYFGIFFVEFWLQLARWLDSTIIDTMYGSGAPHSTLNPLMGLNNATGDMVLNYVMAAVFIFLPLFWIGALSWAGFAAGGALQGLQMGTSGVKDAGGKGGGMLMKGAKG</sequence>
<organism evidence="3 4">
    <name type="scientific">Stutzerimonas xanthomarina</name>
    <dbReference type="NCBI Taxonomy" id="271420"/>
    <lineage>
        <taxon>Bacteria</taxon>
        <taxon>Pseudomonadati</taxon>
        <taxon>Pseudomonadota</taxon>
        <taxon>Gammaproteobacteria</taxon>
        <taxon>Pseudomonadales</taxon>
        <taxon>Pseudomonadaceae</taxon>
        <taxon>Stutzerimonas</taxon>
    </lineage>
</organism>
<keyword evidence="1" id="KW-0472">Membrane</keyword>
<gene>
    <name evidence="3" type="ORF">EGJ28_22385</name>
</gene>
<feature type="transmembrane region" description="Helical" evidence="1">
    <location>
        <begin position="400"/>
        <end position="418"/>
    </location>
</feature>
<reference evidence="3 4" key="1">
    <citation type="submission" date="2018-10" db="EMBL/GenBank/DDBJ databases">
        <title>Transmission dynamics of multidrug resistant bacteria on intensive care unit surfaces.</title>
        <authorList>
            <person name="D'Souza A.W."/>
            <person name="Potter R.F."/>
            <person name="Wallace M."/>
            <person name="Shupe A."/>
            <person name="Patel S."/>
            <person name="Sun S."/>
            <person name="Gul D."/>
            <person name="Kwon J.H."/>
            <person name="Andleeb S."/>
            <person name="Burnham C.-A.D."/>
            <person name="Dantas G."/>
        </authorList>
    </citation>
    <scope>NUCLEOTIDE SEQUENCE [LARGE SCALE GENOMIC DNA]</scope>
    <source>
        <strain evidence="3 4">PX_177</strain>
    </source>
</reference>
<accession>A0A3R8U124</accession>
<comment type="caution">
    <text evidence="3">The sequence shown here is derived from an EMBL/GenBank/DDBJ whole genome shotgun (WGS) entry which is preliminary data.</text>
</comment>
<dbReference type="Proteomes" id="UP000276506">
    <property type="component" value="Unassembled WGS sequence"/>
</dbReference>
<protein>
    <submittedName>
        <fullName evidence="3">Conjugal transfer protein TraG</fullName>
    </submittedName>
</protein>
<feature type="transmembrane region" description="Helical" evidence="1">
    <location>
        <begin position="365"/>
        <end position="388"/>
    </location>
</feature>
<keyword evidence="1" id="KW-1133">Transmembrane helix</keyword>
<name>A0A3R8U124_9GAMM</name>
<evidence type="ECO:0000259" key="2">
    <source>
        <dbReference type="Pfam" id="PF07916"/>
    </source>
</evidence>